<dbReference type="Proteomes" id="UP000002051">
    <property type="component" value="Unassembled WGS sequence"/>
</dbReference>
<dbReference type="EnsemblPlants" id="KEH42911">
    <property type="protein sequence ID" value="KEH42911"/>
    <property type="gene ID" value="MTR_1g077960"/>
</dbReference>
<keyword evidence="3" id="KW-1185">Reference proteome</keyword>
<proteinExistence type="predicted"/>
<dbReference type="HOGENOM" id="CLU_2402933_0_0_1"/>
<reference evidence="1 3" key="2">
    <citation type="journal article" date="2014" name="BMC Genomics">
        <title>An improved genome release (version Mt4.0) for the model legume Medicago truncatula.</title>
        <authorList>
            <person name="Tang H."/>
            <person name="Krishnakumar V."/>
            <person name="Bidwell S."/>
            <person name="Rosen B."/>
            <person name="Chan A."/>
            <person name="Zhou S."/>
            <person name="Gentzbittel L."/>
            <person name="Childs K.L."/>
            <person name="Yandell M."/>
            <person name="Gundlach H."/>
            <person name="Mayer K.F."/>
            <person name="Schwartz D.C."/>
            <person name="Town C.D."/>
        </authorList>
    </citation>
    <scope>GENOME REANNOTATION</scope>
    <source>
        <strain evidence="1">A17</strain>
        <strain evidence="2 3">cv. Jemalong A17</strain>
    </source>
</reference>
<protein>
    <submittedName>
        <fullName evidence="1 2">Uncharacterized protein</fullName>
    </submittedName>
</protein>
<gene>
    <name evidence="1" type="ordered locus">MTR_1g077960</name>
</gene>
<accession>A0A072VMT3</accession>
<dbReference type="AlphaFoldDB" id="A0A072VMT3"/>
<evidence type="ECO:0000313" key="1">
    <source>
        <dbReference type="EMBL" id="KEH42911.1"/>
    </source>
</evidence>
<name>A0A072VMT3_MEDTR</name>
<dbReference type="EMBL" id="CM001217">
    <property type="protein sequence ID" value="KEH42911.1"/>
    <property type="molecule type" value="Genomic_DNA"/>
</dbReference>
<reference evidence="2" key="3">
    <citation type="submission" date="2015-04" db="UniProtKB">
        <authorList>
            <consortium name="EnsemblPlants"/>
        </authorList>
    </citation>
    <scope>IDENTIFICATION</scope>
    <source>
        <strain evidence="2">cv. Jemalong A17</strain>
    </source>
</reference>
<sequence length="93" mass="10383">MNFGKINSFLSLFQEEQAPPLQIRDVIRTAVTSSVQEVFPLNLTADVLLGIGLFCLANGSDYQQIANQFNILVSVAKLCVKQLCRVLCTNFRF</sequence>
<organism evidence="1 3">
    <name type="scientific">Medicago truncatula</name>
    <name type="common">Barrel medic</name>
    <name type="synonym">Medicago tribuloides</name>
    <dbReference type="NCBI Taxonomy" id="3880"/>
    <lineage>
        <taxon>Eukaryota</taxon>
        <taxon>Viridiplantae</taxon>
        <taxon>Streptophyta</taxon>
        <taxon>Embryophyta</taxon>
        <taxon>Tracheophyta</taxon>
        <taxon>Spermatophyta</taxon>
        <taxon>Magnoliopsida</taxon>
        <taxon>eudicotyledons</taxon>
        <taxon>Gunneridae</taxon>
        <taxon>Pentapetalae</taxon>
        <taxon>rosids</taxon>
        <taxon>fabids</taxon>
        <taxon>Fabales</taxon>
        <taxon>Fabaceae</taxon>
        <taxon>Papilionoideae</taxon>
        <taxon>50 kb inversion clade</taxon>
        <taxon>NPAAA clade</taxon>
        <taxon>Hologalegina</taxon>
        <taxon>IRL clade</taxon>
        <taxon>Trifolieae</taxon>
        <taxon>Medicago</taxon>
    </lineage>
</organism>
<reference evidence="1 3" key="1">
    <citation type="journal article" date="2011" name="Nature">
        <title>The Medicago genome provides insight into the evolution of rhizobial symbioses.</title>
        <authorList>
            <person name="Young N.D."/>
            <person name="Debelle F."/>
            <person name="Oldroyd G.E."/>
            <person name="Geurts R."/>
            <person name="Cannon S.B."/>
            <person name="Udvardi M.K."/>
            <person name="Benedito V.A."/>
            <person name="Mayer K.F."/>
            <person name="Gouzy J."/>
            <person name="Schoof H."/>
            <person name="Van de Peer Y."/>
            <person name="Proost S."/>
            <person name="Cook D.R."/>
            <person name="Meyers B.C."/>
            <person name="Spannagl M."/>
            <person name="Cheung F."/>
            <person name="De Mita S."/>
            <person name="Krishnakumar V."/>
            <person name="Gundlach H."/>
            <person name="Zhou S."/>
            <person name="Mudge J."/>
            <person name="Bharti A.K."/>
            <person name="Murray J.D."/>
            <person name="Naoumkina M.A."/>
            <person name="Rosen B."/>
            <person name="Silverstein K.A."/>
            <person name="Tang H."/>
            <person name="Rombauts S."/>
            <person name="Zhao P.X."/>
            <person name="Zhou P."/>
            <person name="Barbe V."/>
            <person name="Bardou P."/>
            <person name="Bechner M."/>
            <person name="Bellec A."/>
            <person name="Berger A."/>
            <person name="Berges H."/>
            <person name="Bidwell S."/>
            <person name="Bisseling T."/>
            <person name="Choisne N."/>
            <person name="Couloux A."/>
            <person name="Denny R."/>
            <person name="Deshpande S."/>
            <person name="Dai X."/>
            <person name="Doyle J.J."/>
            <person name="Dudez A.M."/>
            <person name="Farmer A.D."/>
            <person name="Fouteau S."/>
            <person name="Franken C."/>
            <person name="Gibelin C."/>
            <person name="Gish J."/>
            <person name="Goldstein S."/>
            <person name="Gonzalez A.J."/>
            <person name="Green P.J."/>
            <person name="Hallab A."/>
            <person name="Hartog M."/>
            <person name="Hua A."/>
            <person name="Humphray S.J."/>
            <person name="Jeong D.H."/>
            <person name="Jing Y."/>
            <person name="Jocker A."/>
            <person name="Kenton S.M."/>
            <person name="Kim D.J."/>
            <person name="Klee K."/>
            <person name="Lai H."/>
            <person name="Lang C."/>
            <person name="Lin S."/>
            <person name="Macmil S.L."/>
            <person name="Magdelenat G."/>
            <person name="Matthews L."/>
            <person name="McCorrison J."/>
            <person name="Monaghan E.L."/>
            <person name="Mun J.H."/>
            <person name="Najar F.Z."/>
            <person name="Nicholson C."/>
            <person name="Noirot C."/>
            <person name="O'Bleness M."/>
            <person name="Paule C.R."/>
            <person name="Poulain J."/>
            <person name="Prion F."/>
            <person name="Qin B."/>
            <person name="Qu C."/>
            <person name="Retzel E.F."/>
            <person name="Riddle C."/>
            <person name="Sallet E."/>
            <person name="Samain S."/>
            <person name="Samson N."/>
            <person name="Sanders I."/>
            <person name="Saurat O."/>
            <person name="Scarpelli C."/>
            <person name="Schiex T."/>
            <person name="Segurens B."/>
            <person name="Severin A.J."/>
            <person name="Sherrier D.J."/>
            <person name="Shi R."/>
            <person name="Sims S."/>
            <person name="Singer S.R."/>
            <person name="Sinharoy S."/>
            <person name="Sterck L."/>
            <person name="Viollet A."/>
            <person name="Wang B.B."/>
            <person name="Wang K."/>
            <person name="Wang M."/>
            <person name="Wang X."/>
            <person name="Warfsmann J."/>
            <person name="Weissenbach J."/>
            <person name="White D.D."/>
            <person name="White J.D."/>
            <person name="Wiley G.B."/>
            <person name="Wincker P."/>
            <person name="Xing Y."/>
            <person name="Yang L."/>
            <person name="Yao Z."/>
            <person name="Ying F."/>
            <person name="Zhai J."/>
            <person name="Zhou L."/>
            <person name="Zuber A."/>
            <person name="Denarie J."/>
            <person name="Dixon R.A."/>
            <person name="May G.D."/>
            <person name="Schwartz D.C."/>
            <person name="Rogers J."/>
            <person name="Quetier F."/>
            <person name="Town C.D."/>
            <person name="Roe B.A."/>
        </authorList>
    </citation>
    <scope>NUCLEOTIDE SEQUENCE [LARGE SCALE GENOMIC DNA]</scope>
    <source>
        <strain evidence="1">A17</strain>
        <strain evidence="2 3">cv. Jemalong A17</strain>
    </source>
</reference>
<evidence type="ECO:0000313" key="2">
    <source>
        <dbReference type="EnsemblPlants" id="KEH42911"/>
    </source>
</evidence>
<evidence type="ECO:0000313" key="3">
    <source>
        <dbReference type="Proteomes" id="UP000002051"/>
    </source>
</evidence>